<dbReference type="CDD" id="cd04301">
    <property type="entry name" value="NAT_SF"/>
    <property type="match status" value="1"/>
</dbReference>
<dbReference type="InterPro" id="IPR051016">
    <property type="entry name" value="Diverse_Substrate_AcTransf"/>
</dbReference>
<evidence type="ECO:0000313" key="4">
    <source>
        <dbReference type="EMBL" id="EHN11622.1"/>
    </source>
</evidence>
<keyword evidence="2" id="KW-0012">Acyltransferase</keyword>
<dbReference type="Proteomes" id="UP000005143">
    <property type="component" value="Unassembled WGS sequence"/>
</dbReference>
<evidence type="ECO:0000256" key="1">
    <source>
        <dbReference type="ARBA" id="ARBA00022679"/>
    </source>
</evidence>
<dbReference type="EMBL" id="AGUD01000084">
    <property type="protein sequence ID" value="EHN11622.1"/>
    <property type="molecule type" value="Genomic_DNA"/>
</dbReference>
<keyword evidence="1 4" id="KW-0808">Transferase</keyword>
<evidence type="ECO:0000313" key="5">
    <source>
        <dbReference type="Proteomes" id="UP000005143"/>
    </source>
</evidence>
<evidence type="ECO:0000259" key="3">
    <source>
        <dbReference type="PROSITE" id="PS51186"/>
    </source>
</evidence>
<dbReference type="InterPro" id="IPR000182">
    <property type="entry name" value="GNAT_dom"/>
</dbReference>
<dbReference type="PROSITE" id="PS51186">
    <property type="entry name" value="GNAT"/>
    <property type="match status" value="1"/>
</dbReference>
<protein>
    <submittedName>
        <fullName evidence="4">Acetyltransferase GNAT family protein</fullName>
    </submittedName>
</protein>
<dbReference type="SUPFAM" id="SSF55729">
    <property type="entry name" value="Acyl-CoA N-acyltransferases (Nat)"/>
    <property type="match status" value="1"/>
</dbReference>
<dbReference type="OrthoDB" id="9805924at2"/>
<reference evidence="4 5" key="1">
    <citation type="journal article" date="2013" name="Biodegradation">
        <title>Quantitative proteomic analysis of ibuprofen-degrading Patulibacter sp. strain I11.</title>
        <authorList>
            <person name="Almeida B."/>
            <person name="Kjeldal H."/>
            <person name="Lolas I."/>
            <person name="Knudsen A.D."/>
            <person name="Carvalho G."/>
            <person name="Nielsen K.L."/>
            <person name="Barreto Crespo M.T."/>
            <person name="Stensballe A."/>
            <person name="Nielsen J.L."/>
        </authorList>
    </citation>
    <scope>NUCLEOTIDE SEQUENCE [LARGE SCALE GENOMIC DNA]</scope>
    <source>
        <strain evidence="4 5">I11</strain>
    </source>
</reference>
<feature type="domain" description="N-acetyltransferase" evidence="3">
    <location>
        <begin position="3"/>
        <end position="148"/>
    </location>
</feature>
<dbReference type="PANTHER" id="PTHR10545">
    <property type="entry name" value="DIAMINE N-ACETYLTRANSFERASE"/>
    <property type="match status" value="1"/>
</dbReference>
<dbReference type="GO" id="GO:0008080">
    <property type="term" value="F:N-acetyltransferase activity"/>
    <property type="evidence" value="ECO:0007669"/>
    <property type="project" value="TreeGrafter"/>
</dbReference>
<comment type="caution">
    <text evidence="4">The sequence shown here is derived from an EMBL/GenBank/DDBJ whole genome shotgun (WGS) entry which is preliminary data.</text>
</comment>
<dbReference type="Gene3D" id="3.40.630.30">
    <property type="match status" value="1"/>
</dbReference>
<dbReference type="AlphaFoldDB" id="H0E3X4"/>
<dbReference type="Pfam" id="PF00583">
    <property type="entry name" value="Acetyltransf_1"/>
    <property type="match status" value="1"/>
</dbReference>
<proteinExistence type="predicted"/>
<organism evidence="4 5">
    <name type="scientific">Patulibacter medicamentivorans</name>
    <dbReference type="NCBI Taxonomy" id="1097667"/>
    <lineage>
        <taxon>Bacteria</taxon>
        <taxon>Bacillati</taxon>
        <taxon>Actinomycetota</taxon>
        <taxon>Thermoleophilia</taxon>
        <taxon>Solirubrobacterales</taxon>
        <taxon>Patulibacteraceae</taxon>
        <taxon>Patulibacter</taxon>
    </lineage>
</organism>
<sequence length="150" mass="17042">MSHPIRPLADRDRAAWDVLWAGYLDFYRRELPSSVTDESFRRLCGQEGMFAFVAVDEADRPIGLVHALLHPSTWSTGGSCYLEDLFVAPEVRGGDVGRRLIEAVAEEARKRGATRLHWRTQQFNGRARSLYDQVARLSSMVIYERDLTAS</sequence>
<gene>
    <name evidence="4" type="ORF">PAI11_14990</name>
</gene>
<name>H0E3X4_9ACTN</name>
<dbReference type="PANTHER" id="PTHR10545:SF42">
    <property type="entry name" value="ACETYLTRANSFERASE"/>
    <property type="match status" value="1"/>
</dbReference>
<accession>H0E3X4</accession>
<dbReference type="InterPro" id="IPR016181">
    <property type="entry name" value="Acyl_CoA_acyltransferase"/>
</dbReference>
<dbReference type="RefSeq" id="WP_007572726.1">
    <property type="nucleotide sequence ID" value="NZ_AGUD01000084.1"/>
</dbReference>
<evidence type="ECO:0000256" key="2">
    <source>
        <dbReference type="ARBA" id="ARBA00023315"/>
    </source>
</evidence>
<keyword evidence="5" id="KW-1185">Reference proteome</keyword>